<feature type="transmembrane region" description="Helical" evidence="6">
    <location>
        <begin position="12"/>
        <end position="33"/>
    </location>
</feature>
<comment type="subcellular location">
    <subcellularLocation>
        <location evidence="1">Cell membrane</location>
        <topology evidence="1">Multi-pass membrane protein</topology>
    </subcellularLocation>
</comment>
<feature type="transmembrane region" description="Helical" evidence="6">
    <location>
        <begin position="39"/>
        <end position="60"/>
    </location>
</feature>
<evidence type="ECO:0000256" key="3">
    <source>
        <dbReference type="ARBA" id="ARBA00022692"/>
    </source>
</evidence>
<name>A0ABW1PMK8_9FLAO</name>
<gene>
    <name evidence="7" type="ORF">ACFPVY_05915</name>
</gene>
<evidence type="ECO:0000256" key="2">
    <source>
        <dbReference type="ARBA" id="ARBA00022475"/>
    </source>
</evidence>
<feature type="transmembrane region" description="Helical" evidence="6">
    <location>
        <begin position="255"/>
        <end position="278"/>
    </location>
</feature>
<protein>
    <submittedName>
        <fullName evidence="7">Lipopolysaccharide biosynthesis protein</fullName>
    </submittedName>
</protein>
<feature type="transmembrane region" description="Helical" evidence="6">
    <location>
        <begin position="120"/>
        <end position="140"/>
    </location>
</feature>
<keyword evidence="4 6" id="KW-1133">Transmembrane helix</keyword>
<dbReference type="Proteomes" id="UP001596287">
    <property type="component" value="Unassembled WGS sequence"/>
</dbReference>
<feature type="transmembrane region" description="Helical" evidence="6">
    <location>
        <begin position="299"/>
        <end position="317"/>
    </location>
</feature>
<accession>A0ABW1PMK8</accession>
<feature type="transmembrane region" description="Helical" evidence="6">
    <location>
        <begin position="388"/>
        <end position="411"/>
    </location>
</feature>
<feature type="transmembrane region" description="Helical" evidence="6">
    <location>
        <begin position="179"/>
        <end position="197"/>
    </location>
</feature>
<evidence type="ECO:0000256" key="4">
    <source>
        <dbReference type="ARBA" id="ARBA00022989"/>
    </source>
</evidence>
<dbReference type="InterPro" id="IPR002797">
    <property type="entry name" value="Polysacc_synth"/>
</dbReference>
<sequence length="492" mass="56030">MGIVLNQSAKNIAVTYFGFGIGAINAMFLYTSFLGKTHLGIVTFLLSAANIMMPLMAFGVQSTLIRFYNRYKDEAERERFLSFMLLMPLLLIIPICIITFFGYDIIASIIIGDNPTVEPFLWLIPIIGIFMGYFEVFYAWVKVHMKSVFGNFISEVLVRAMISMMLFAVHFDWITKEFFIYSLTAIYGLQTLAMLLYAIKVHRPIFQFKIPEKIREILGYSFFIILSGSVAVLLLDFDKVMIPAYLKIGENAVYSVAIFIATVIAVPSRAMLQIIYPITAKLMSEDKMEELNDLYKKSAINLQVFGGLVMLGIFLNLKQLYLIIPGNYSGGILTVFMIGLGKFYDAILGNNNAIILNTKYYRMVLLFGLILVLMMVVLVMIFVPMYGITGAALATLISMFIYNTIKLLFVVKKMNLFPFTINTLKSFGVLIGVFCLFYFWDFPFNPFISIILKSILITIVYVYLNYIFKISSDINFVLKNLTSKIFGYIKKQ</sequence>
<feature type="transmembrane region" description="Helical" evidence="6">
    <location>
        <begin position="329"/>
        <end position="348"/>
    </location>
</feature>
<feature type="transmembrane region" description="Helical" evidence="6">
    <location>
        <begin position="80"/>
        <end position="100"/>
    </location>
</feature>
<dbReference type="PANTHER" id="PTHR30250">
    <property type="entry name" value="PST FAMILY PREDICTED COLANIC ACID TRANSPORTER"/>
    <property type="match status" value="1"/>
</dbReference>
<feature type="transmembrane region" description="Helical" evidence="6">
    <location>
        <begin position="217"/>
        <end position="235"/>
    </location>
</feature>
<dbReference type="InterPro" id="IPR050833">
    <property type="entry name" value="Poly_Biosynth_Transport"/>
</dbReference>
<comment type="caution">
    <text evidence="7">The sequence shown here is derived from an EMBL/GenBank/DDBJ whole genome shotgun (WGS) entry which is preliminary data.</text>
</comment>
<keyword evidence="5 6" id="KW-0472">Membrane</keyword>
<organism evidence="7 8">
    <name type="scientific">Flavobacterium qiangtangense</name>
    <dbReference type="NCBI Taxonomy" id="1442595"/>
    <lineage>
        <taxon>Bacteria</taxon>
        <taxon>Pseudomonadati</taxon>
        <taxon>Bacteroidota</taxon>
        <taxon>Flavobacteriia</taxon>
        <taxon>Flavobacteriales</taxon>
        <taxon>Flavobacteriaceae</taxon>
        <taxon>Flavobacterium</taxon>
    </lineage>
</organism>
<evidence type="ECO:0000256" key="6">
    <source>
        <dbReference type="SAM" id="Phobius"/>
    </source>
</evidence>
<feature type="transmembrane region" description="Helical" evidence="6">
    <location>
        <begin position="423"/>
        <end position="440"/>
    </location>
</feature>
<keyword evidence="3 6" id="KW-0812">Transmembrane</keyword>
<feature type="transmembrane region" description="Helical" evidence="6">
    <location>
        <begin position="152"/>
        <end position="173"/>
    </location>
</feature>
<dbReference type="Pfam" id="PF01943">
    <property type="entry name" value="Polysacc_synt"/>
    <property type="match status" value="1"/>
</dbReference>
<evidence type="ECO:0000256" key="5">
    <source>
        <dbReference type="ARBA" id="ARBA00023136"/>
    </source>
</evidence>
<keyword evidence="8" id="KW-1185">Reference proteome</keyword>
<evidence type="ECO:0000313" key="7">
    <source>
        <dbReference type="EMBL" id="MFC6096176.1"/>
    </source>
</evidence>
<feature type="transmembrane region" description="Helical" evidence="6">
    <location>
        <begin position="360"/>
        <end position="382"/>
    </location>
</feature>
<feature type="transmembrane region" description="Helical" evidence="6">
    <location>
        <begin position="446"/>
        <end position="464"/>
    </location>
</feature>
<dbReference type="EMBL" id="JBHSQB010000005">
    <property type="protein sequence ID" value="MFC6096176.1"/>
    <property type="molecule type" value="Genomic_DNA"/>
</dbReference>
<reference evidence="8" key="1">
    <citation type="journal article" date="2019" name="Int. J. Syst. Evol. Microbiol.">
        <title>The Global Catalogue of Microorganisms (GCM) 10K type strain sequencing project: providing services to taxonomists for standard genome sequencing and annotation.</title>
        <authorList>
            <consortium name="The Broad Institute Genomics Platform"/>
            <consortium name="The Broad Institute Genome Sequencing Center for Infectious Disease"/>
            <person name="Wu L."/>
            <person name="Ma J."/>
        </authorList>
    </citation>
    <scope>NUCLEOTIDE SEQUENCE [LARGE SCALE GENOMIC DNA]</scope>
    <source>
        <strain evidence="8">CCUG 49679</strain>
    </source>
</reference>
<keyword evidence="2" id="KW-1003">Cell membrane</keyword>
<evidence type="ECO:0000256" key="1">
    <source>
        <dbReference type="ARBA" id="ARBA00004651"/>
    </source>
</evidence>
<dbReference type="PANTHER" id="PTHR30250:SF11">
    <property type="entry name" value="O-ANTIGEN TRANSPORTER-RELATED"/>
    <property type="match status" value="1"/>
</dbReference>
<proteinExistence type="predicted"/>
<dbReference type="RefSeq" id="WP_379791046.1">
    <property type="nucleotide sequence ID" value="NZ_JBHSQB010000005.1"/>
</dbReference>
<evidence type="ECO:0000313" key="8">
    <source>
        <dbReference type="Proteomes" id="UP001596287"/>
    </source>
</evidence>